<dbReference type="InterPro" id="IPR005490">
    <property type="entry name" value="LD_TPept_cat_dom"/>
</dbReference>
<dbReference type="UniPathway" id="UPA00219"/>
<organism evidence="10 11">
    <name type="scientific">Acinetobacter haemolyticus ATCC 19194</name>
    <dbReference type="NCBI Taxonomy" id="707232"/>
    <lineage>
        <taxon>Bacteria</taxon>
        <taxon>Pseudomonadati</taxon>
        <taxon>Pseudomonadota</taxon>
        <taxon>Gammaproteobacteria</taxon>
        <taxon>Moraxellales</taxon>
        <taxon>Moraxellaceae</taxon>
        <taxon>Acinetobacter</taxon>
    </lineage>
</organism>
<dbReference type="InterPro" id="IPR038063">
    <property type="entry name" value="Transpep_catalytic_dom"/>
</dbReference>
<dbReference type="PANTHER" id="PTHR36699:SF1">
    <property type="entry name" value="L,D-TRANSPEPTIDASE YAFK-RELATED"/>
    <property type="match status" value="1"/>
</dbReference>
<evidence type="ECO:0000313" key="10">
    <source>
        <dbReference type="EMBL" id="EFF81576.1"/>
    </source>
</evidence>
<proteinExistence type="inferred from homology"/>
<dbReference type="Gene3D" id="2.40.440.10">
    <property type="entry name" value="L,D-transpeptidase catalytic domain-like"/>
    <property type="match status" value="1"/>
</dbReference>
<dbReference type="Pfam" id="PF03734">
    <property type="entry name" value="YkuD"/>
    <property type="match status" value="1"/>
</dbReference>
<dbReference type="EMBL" id="ADMT01000221">
    <property type="protein sequence ID" value="EFF81576.1"/>
    <property type="molecule type" value="Genomic_DNA"/>
</dbReference>
<evidence type="ECO:0000256" key="3">
    <source>
        <dbReference type="ARBA" id="ARBA00022679"/>
    </source>
</evidence>
<evidence type="ECO:0000259" key="9">
    <source>
        <dbReference type="PROSITE" id="PS52029"/>
    </source>
</evidence>
<evidence type="ECO:0000256" key="1">
    <source>
        <dbReference type="ARBA" id="ARBA00004752"/>
    </source>
</evidence>
<dbReference type="AlphaFoldDB" id="D4XTC2"/>
<dbReference type="PANTHER" id="PTHR36699">
    <property type="entry name" value="LD-TRANSPEPTIDASE"/>
    <property type="match status" value="1"/>
</dbReference>
<dbReference type="GO" id="GO:0009252">
    <property type="term" value="P:peptidoglycan biosynthetic process"/>
    <property type="evidence" value="ECO:0007669"/>
    <property type="project" value="UniProtKB-UniPathway"/>
</dbReference>
<evidence type="ECO:0000256" key="5">
    <source>
        <dbReference type="ARBA" id="ARBA00022984"/>
    </source>
</evidence>
<protein>
    <submittedName>
        <fullName evidence="10">ErfK/YbiS/YcfS/YnhG family protein</fullName>
    </submittedName>
</protein>
<comment type="pathway">
    <text evidence="1 7">Cell wall biogenesis; peptidoglycan biosynthesis.</text>
</comment>
<keyword evidence="3" id="KW-0808">Transferase</keyword>
<evidence type="ECO:0000256" key="8">
    <source>
        <dbReference type="SAM" id="Phobius"/>
    </source>
</evidence>
<comment type="caution">
    <text evidence="10">The sequence shown here is derived from an EMBL/GenBank/DDBJ whole genome shotgun (WGS) entry which is preliminary data.</text>
</comment>
<dbReference type="CDD" id="cd16913">
    <property type="entry name" value="YkuD_like"/>
    <property type="match status" value="1"/>
</dbReference>
<evidence type="ECO:0000256" key="2">
    <source>
        <dbReference type="ARBA" id="ARBA00005992"/>
    </source>
</evidence>
<feature type="active site" description="Proton donor/acceptor" evidence="7">
    <location>
        <position position="161"/>
    </location>
</feature>
<keyword evidence="6 7" id="KW-0961">Cell wall biogenesis/degradation</keyword>
<dbReference type="Proteomes" id="UP000003085">
    <property type="component" value="Unassembled WGS sequence"/>
</dbReference>
<dbReference type="GO" id="GO:0071555">
    <property type="term" value="P:cell wall organization"/>
    <property type="evidence" value="ECO:0007669"/>
    <property type="project" value="UniProtKB-UniRule"/>
</dbReference>
<gene>
    <name evidence="10" type="ORF">HMP0015_2964</name>
</gene>
<feature type="transmembrane region" description="Helical" evidence="8">
    <location>
        <begin position="18"/>
        <end position="37"/>
    </location>
</feature>
<comment type="similarity">
    <text evidence="2">Belongs to the YkuD family.</text>
</comment>
<evidence type="ECO:0000256" key="7">
    <source>
        <dbReference type="PROSITE-ProRule" id="PRU01373"/>
    </source>
</evidence>
<sequence length="212" mass="24295">MFVLKDQYTKGIKTMKPWIAICASIIILLIGIGLYVYRAYIPSTMMPTGSVMPQSLSDEEIIYIRDNTPITKIEVFKHQRILQLKHHNEIIREYPMRLGFNPLGHKQFEGDGKTPEGTYSIDWRNPNSAYYKSLHISYPNEQDAAYAKQQGRSAGGDIMIHGSVPKEYLNLPTSMTYFPQGDWTLGCIAVRNIDMDEIWQLVDNNTQIVIHP</sequence>
<accession>D4XTC2</accession>
<keyword evidence="4 7" id="KW-0133">Cell shape</keyword>
<reference evidence="11" key="1">
    <citation type="submission" date="2010-03" db="EMBL/GenBank/DDBJ databases">
        <title>Complete sequence of Mobiluncus curtisii ATCC 43063.</title>
        <authorList>
            <person name="Muzny D."/>
            <person name="Qin X."/>
            <person name="Deng J."/>
            <person name="Jiang H."/>
            <person name="Liu Y."/>
            <person name="Qu J."/>
            <person name="Song X.-Z."/>
            <person name="Zhang L."/>
            <person name="Thornton R."/>
            <person name="Coyle M."/>
            <person name="Francisco L."/>
            <person name="Jackson L."/>
            <person name="Javaid M."/>
            <person name="Korchina V."/>
            <person name="Kovar C."/>
            <person name="Mata R."/>
            <person name="Mathew T."/>
            <person name="Ngo R."/>
            <person name="Nguyen L."/>
            <person name="Nguyen N."/>
            <person name="Okwuonu G."/>
            <person name="Ongeri F."/>
            <person name="Pham C."/>
            <person name="Simmons D."/>
            <person name="Wilczek-Boney K."/>
            <person name="Hale W."/>
            <person name="Jakkamsetti A."/>
            <person name="Pham P."/>
            <person name="Ruth R."/>
            <person name="San Lucas F."/>
            <person name="Warren J."/>
            <person name="Zhang J."/>
            <person name="Zhao Z."/>
            <person name="Zhou C."/>
            <person name="Zhu D."/>
            <person name="Lee S."/>
            <person name="Bess C."/>
            <person name="Blankenburg K."/>
            <person name="Forbes L."/>
            <person name="Fu Q."/>
            <person name="Gubbala S."/>
            <person name="Hirani K."/>
            <person name="Jayaseelan J.C."/>
            <person name="Lara F."/>
            <person name="Munidasa M."/>
            <person name="Palculict T."/>
            <person name="Patil S."/>
            <person name="Pu L.-L."/>
            <person name="Saada N."/>
            <person name="Tang L."/>
            <person name="Weissenberger G."/>
            <person name="Zhu Y."/>
            <person name="Hemphill L."/>
            <person name="Shang Y."/>
            <person name="Youmans B."/>
            <person name="Ayvaz T."/>
            <person name="Ross M."/>
            <person name="Santibanez J."/>
            <person name="Aqrawi P."/>
            <person name="Gross S."/>
            <person name="Joshi V."/>
            <person name="Fowler G."/>
            <person name="Nazareth L."/>
            <person name="Reid J."/>
            <person name="Worley K."/>
            <person name="Petrosino J."/>
            <person name="Highlander S."/>
            <person name="Gibbs R."/>
            <person name="Gibbs R."/>
        </authorList>
    </citation>
    <scope>NUCLEOTIDE SEQUENCE [LARGE SCALE GENOMIC DNA]</scope>
    <source>
        <strain evidence="11">ATCC 19194</strain>
    </source>
</reference>
<feature type="active site" description="Nucleophile" evidence="7">
    <location>
        <position position="187"/>
    </location>
</feature>
<keyword evidence="8" id="KW-0812">Transmembrane</keyword>
<dbReference type="PROSITE" id="PS52029">
    <property type="entry name" value="LD_TPASE"/>
    <property type="match status" value="1"/>
</dbReference>
<keyword evidence="8" id="KW-0472">Membrane</keyword>
<evidence type="ECO:0000256" key="6">
    <source>
        <dbReference type="ARBA" id="ARBA00023316"/>
    </source>
</evidence>
<name>D4XTC2_ACIHA</name>
<dbReference type="GO" id="GO:0016740">
    <property type="term" value="F:transferase activity"/>
    <property type="evidence" value="ECO:0007669"/>
    <property type="project" value="UniProtKB-KW"/>
</dbReference>
<evidence type="ECO:0000256" key="4">
    <source>
        <dbReference type="ARBA" id="ARBA00022960"/>
    </source>
</evidence>
<dbReference type="HOGENOM" id="CLU_102842_0_0_6"/>
<feature type="domain" description="L,D-TPase catalytic" evidence="9">
    <location>
        <begin position="71"/>
        <end position="211"/>
    </location>
</feature>
<evidence type="ECO:0000313" key="11">
    <source>
        <dbReference type="Proteomes" id="UP000003085"/>
    </source>
</evidence>
<dbReference type="SUPFAM" id="SSF141523">
    <property type="entry name" value="L,D-transpeptidase catalytic domain-like"/>
    <property type="match status" value="1"/>
</dbReference>
<dbReference type="GO" id="GO:0008360">
    <property type="term" value="P:regulation of cell shape"/>
    <property type="evidence" value="ECO:0007669"/>
    <property type="project" value="UniProtKB-UniRule"/>
</dbReference>
<keyword evidence="8" id="KW-1133">Transmembrane helix</keyword>
<dbReference type="GO" id="GO:0004180">
    <property type="term" value="F:carboxypeptidase activity"/>
    <property type="evidence" value="ECO:0007669"/>
    <property type="project" value="UniProtKB-ARBA"/>
</dbReference>
<keyword evidence="5 7" id="KW-0573">Peptidoglycan synthesis</keyword>